<dbReference type="InterPro" id="IPR032710">
    <property type="entry name" value="NTF2-like_dom_sf"/>
</dbReference>
<dbReference type="PANTHER" id="PTHR38436">
    <property type="entry name" value="POLYKETIDE CYCLASE SNOAL-LIKE DOMAIN"/>
    <property type="match status" value="1"/>
</dbReference>
<evidence type="ECO:0000313" key="1">
    <source>
        <dbReference type="EMBL" id="GAA4667812.1"/>
    </source>
</evidence>
<organism evidence="1 2">
    <name type="scientific">Frondihabitans cladoniiphilus</name>
    <dbReference type="NCBI Taxonomy" id="715785"/>
    <lineage>
        <taxon>Bacteria</taxon>
        <taxon>Bacillati</taxon>
        <taxon>Actinomycetota</taxon>
        <taxon>Actinomycetes</taxon>
        <taxon>Micrococcales</taxon>
        <taxon>Microbacteriaceae</taxon>
        <taxon>Frondihabitans</taxon>
    </lineage>
</organism>
<dbReference type="Gene3D" id="3.10.450.50">
    <property type="match status" value="1"/>
</dbReference>
<accession>A0ABP8VMT7</accession>
<dbReference type="InterPro" id="IPR009959">
    <property type="entry name" value="Cyclase_SnoaL-like"/>
</dbReference>
<evidence type="ECO:0000313" key="2">
    <source>
        <dbReference type="Proteomes" id="UP001501295"/>
    </source>
</evidence>
<dbReference type="Proteomes" id="UP001501295">
    <property type="component" value="Unassembled WGS sequence"/>
</dbReference>
<comment type="caution">
    <text evidence="1">The sequence shown here is derived from an EMBL/GenBank/DDBJ whole genome shotgun (WGS) entry which is preliminary data.</text>
</comment>
<name>A0ABP8VMT7_9MICO</name>
<evidence type="ECO:0008006" key="3">
    <source>
        <dbReference type="Google" id="ProtNLM"/>
    </source>
</evidence>
<dbReference type="PANTHER" id="PTHR38436:SF1">
    <property type="entry name" value="ESTER CYCLASE"/>
    <property type="match status" value="1"/>
</dbReference>
<dbReference type="EMBL" id="BAABLM010000001">
    <property type="protein sequence ID" value="GAA4667812.1"/>
    <property type="molecule type" value="Genomic_DNA"/>
</dbReference>
<reference evidence="2" key="1">
    <citation type="journal article" date="2019" name="Int. J. Syst. Evol. Microbiol.">
        <title>The Global Catalogue of Microorganisms (GCM) 10K type strain sequencing project: providing services to taxonomists for standard genome sequencing and annotation.</title>
        <authorList>
            <consortium name="The Broad Institute Genomics Platform"/>
            <consortium name="The Broad Institute Genome Sequencing Center for Infectious Disease"/>
            <person name="Wu L."/>
            <person name="Ma J."/>
        </authorList>
    </citation>
    <scope>NUCLEOTIDE SEQUENCE [LARGE SCALE GENOMIC DNA]</scope>
    <source>
        <strain evidence="2">JCM 18956</strain>
    </source>
</reference>
<keyword evidence="2" id="KW-1185">Reference proteome</keyword>
<protein>
    <recommendedName>
        <fullName evidence="3">Ester cyclase</fullName>
    </recommendedName>
</protein>
<sequence length="132" mass="14754">MTTTNADLRAWYDRYAAALNAHEFDGMDEFIADDVLAGGEHARRDDVVGVLKGIVDAVPDIRWDVEEILFDRDGIAVRAVNTGTPTKEWLGVAPTGNSFEIVEYAIYKVRDGRFVHMTNLHDSAEMLRQLTA</sequence>
<dbReference type="RefSeq" id="WP_345373396.1">
    <property type="nucleotide sequence ID" value="NZ_BAABLM010000001.1"/>
</dbReference>
<dbReference type="Pfam" id="PF07366">
    <property type="entry name" value="SnoaL"/>
    <property type="match status" value="1"/>
</dbReference>
<proteinExistence type="predicted"/>
<gene>
    <name evidence="1" type="ORF">GCM10025780_07720</name>
</gene>
<dbReference type="SUPFAM" id="SSF54427">
    <property type="entry name" value="NTF2-like"/>
    <property type="match status" value="1"/>
</dbReference>